<dbReference type="Proteomes" id="UP000287876">
    <property type="component" value="Segment"/>
</dbReference>
<reference evidence="2 3" key="1">
    <citation type="submission" date="2018-12" db="EMBL/GenBank/DDBJ databases">
        <authorList>
            <person name="Betsko A.J."/>
            <person name="Stoner T.H."/>
            <person name="Garlena R.A."/>
            <person name="Russell D.A."/>
            <person name="Pope W.H."/>
            <person name="Jacobs-Sera D."/>
            <person name="Hatfull G.F."/>
        </authorList>
    </citation>
    <scope>NUCLEOTIDE SEQUENCE [LARGE SCALE GENOMIC DNA]</scope>
</reference>
<evidence type="ECO:0000313" key="2">
    <source>
        <dbReference type="EMBL" id="AZS07439.1"/>
    </source>
</evidence>
<feature type="region of interest" description="Disordered" evidence="1">
    <location>
        <begin position="1"/>
        <end position="21"/>
    </location>
</feature>
<accession>A0A3S9UAX3</accession>
<protein>
    <submittedName>
        <fullName evidence="2">Uncharacterized protein</fullName>
    </submittedName>
</protein>
<sequence>MKDSSEHLQGSDHGADKIGLPEGLQDWGPACGMREELLTLPVCRKPATHSLNDCDNVVLTCLECHQAYMDYLRHEVSTFPKAKCKTCEQDVDLLLHLQLKKL</sequence>
<organism evidence="2 3">
    <name type="scientific">Mycobacterium phage Duke13</name>
    <dbReference type="NCBI Taxonomy" id="2499038"/>
    <lineage>
        <taxon>Viruses</taxon>
        <taxon>Duplodnaviria</taxon>
        <taxon>Heunggongvirae</taxon>
        <taxon>Uroviricota</taxon>
        <taxon>Caudoviricetes</taxon>
        <taxon>Omegavirus</taxon>
        <taxon>Omegavirus baka</taxon>
    </lineage>
</organism>
<evidence type="ECO:0000313" key="3">
    <source>
        <dbReference type="Proteomes" id="UP000287876"/>
    </source>
</evidence>
<gene>
    <name evidence="2" type="primary">100</name>
    <name evidence="2" type="ORF">PBI_DUKE13_100</name>
</gene>
<evidence type="ECO:0000256" key="1">
    <source>
        <dbReference type="SAM" id="MobiDB-lite"/>
    </source>
</evidence>
<proteinExistence type="predicted"/>
<feature type="compositionally biased region" description="Basic and acidic residues" evidence="1">
    <location>
        <begin position="1"/>
        <end position="16"/>
    </location>
</feature>
<name>A0A3S9UAX3_9CAUD</name>
<dbReference type="EMBL" id="MK279849">
    <property type="protein sequence ID" value="AZS07439.1"/>
    <property type="molecule type" value="Genomic_DNA"/>
</dbReference>